<feature type="transmembrane region" description="Helical" evidence="6">
    <location>
        <begin position="277"/>
        <end position="295"/>
    </location>
</feature>
<dbReference type="InterPro" id="IPR013057">
    <property type="entry name" value="AA_transpt_TM"/>
</dbReference>
<feature type="domain" description="Amino acid transporter transmembrane" evidence="7">
    <location>
        <begin position="137"/>
        <end position="518"/>
    </location>
</feature>
<evidence type="ECO:0000256" key="1">
    <source>
        <dbReference type="ARBA" id="ARBA00004141"/>
    </source>
</evidence>
<feature type="transmembrane region" description="Helical" evidence="6">
    <location>
        <begin position="357"/>
        <end position="377"/>
    </location>
</feature>
<evidence type="ECO:0000256" key="2">
    <source>
        <dbReference type="ARBA" id="ARBA00008066"/>
    </source>
</evidence>
<feature type="transmembrane region" description="Helical" evidence="6">
    <location>
        <begin position="163"/>
        <end position="184"/>
    </location>
</feature>
<keyword evidence="5 6" id="KW-0472">Membrane</keyword>
<evidence type="ECO:0000256" key="5">
    <source>
        <dbReference type="ARBA" id="ARBA00023136"/>
    </source>
</evidence>
<feature type="transmembrane region" description="Helical" evidence="6">
    <location>
        <begin position="466"/>
        <end position="489"/>
    </location>
</feature>
<evidence type="ECO:0000259" key="7">
    <source>
        <dbReference type="Pfam" id="PF01490"/>
    </source>
</evidence>
<protein>
    <recommendedName>
        <fullName evidence="7">Amino acid transporter transmembrane domain-containing protein</fullName>
    </recommendedName>
</protein>
<dbReference type="AlphaFoldDB" id="A0A9P8AIS1"/>
<keyword evidence="4 6" id="KW-1133">Transmembrane helix</keyword>
<dbReference type="OrthoDB" id="655540at2759"/>
<dbReference type="Pfam" id="PF01490">
    <property type="entry name" value="Aa_trans"/>
    <property type="match status" value="1"/>
</dbReference>
<accession>A0A9P8AIS1</accession>
<keyword evidence="3 6" id="KW-0812">Transmembrane</keyword>
<comment type="similarity">
    <text evidence="2">Belongs to the amino acid/polyamine transporter 2 family.</text>
</comment>
<feature type="transmembrane region" description="Helical" evidence="6">
    <location>
        <begin position="249"/>
        <end position="270"/>
    </location>
</feature>
<evidence type="ECO:0000313" key="8">
    <source>
        <dbReference type="EMBL" id="KAG7193980.1"/>
    </source>
</evidence>
<evidence type="ECO:0000256" key="3">
    <source>
        <dbReference type="ARBA" id="ARBA00022692"/>
    </source>
</evidence>
<evidence type="ECO:0000313" key="9">
    <source>
        <dbReference type="Proteomes" id="UP000790833"/>
    </source>
</evidence>
<dbReference type="Proteomes" id="UP000790833">
    <property type="component" value="Unassembled WGS sequence"/>
</dbReference>
<reference evidence="8" key="1">
    <citation type="submission" date="2021-03" db="EMBL/GenBank/DDBJ databases">
        <authorList>
            <person name="Palmer J.M."/>
        </authorList>
    </citation>
    <scope>NUCLEOTIDE SEQUENCE</scope>
    <source>
        <strain evidence="8">ARV_011</strain>
    </source>
</reference>
<comment type="caution">
    <text evidence="8">The sequence shown here is derived from an EMBL/GenBank/DDBJ whole genome shotgun (WGS) entry which is preliminary data.</text>
</comment>
<comment type="subcellular location">
    <subcellularLocation>
        <location evidence="1">Membrane</location>
        <topology evidence="1">Multi-pass membrane protein</topology>
    </subcellularLocation>
</comment>
<keyword evidence="9" id="KW-1185">Reference proteome</keyword>
<gene>
    <name evidence="8" type="ORF">KQ657_005179</name>
</gene>
<proteinExistence type="inferred from homology"/>
<organism evidence="8 9">
    <name type="scientific">Scheffersomyces spartinae</name>
    <dbReference type="NCBI Taxonomy" id="45513"/>
    <lineage>
        <taxon>Eukaryota</taxon>
        <taxon>Fungi</taxon>
        <taxon>Dikarya</taxon>
        <taxon>Ascomycota</taxon>
        <taxon>Saccharomycotina</taxon>
        <taxon>Pichiomycetes</taxon>
        <taxon>Debaryomycetaceae</taxon>
        <taxon>Scheffersomyces</taxon>
    </lineage>
</organism>
<name>A0A9P8AIS1_9ASCO</name>
<feature type="transmembrane region" description="Helical" evidence="6">
    <location>
        <begin position="215"/>
        <end position="243"/>
    </location>
</feature>
<feature type="transmembrane region" description="Helical" evidence="6">
    <location>
        <begin position="315"/>
        <end position="336"/>
    </location>
</feature>
<feature type="transmembrane region" description="Helical" evidence="6">
    <location>
        <begin position="501"/>
        <end position="524"/>
    </location>
</feature>
<feature type="transmembrane region" description="Helical" evidence="6">
    <location>
        <begin position="439"/>
        <end position="460"/>
    </location>
</feature>
<dbReference type="RefSeq" id="XP_043049527.1">
    <property type="nucleotide sequence ID" value="XM_043195822.1"/>
</dbReference>
<dbReference type="PANTHER" id="PTHR22950:SF349">
    <property type="entry name" value="AMINO ACID TRANSPORTER TRANSMEMBRANE DOMAIN-CONTAINING PROTEIN"/>
    <property type="match status" value="1"/>
</dbReference>
<evidence type="ECO:0000256" key="6">
    <source>
        <dbReference type="SAM" id="Phobius"/>
    </source>
</evidence>
<dbReference type="GO" id="GO:0015179">
    <property type="term" value="F:L-amino acid transmembrane transporter activity"/>
    <property type="evidence" value="ECO:0007669"/>
    <property type="project" value="TreeGrafter"/>
</dbReference>
<dbReference type="EMBL" id="JAHMUF010000009">
    <property type="protein sequence ID" value="KAG7193980.1"/>
    <property type="molecule type" value="Genomic_DNA"/>
</dbReference>
<dbReference type="GeneID" id="66118553"/>
<feature type="transmembrane region" description="Helical" evidence="6">
    <location>
        <begin position="397"/>
        <end position="418"/>
    </location>
</feature>
<dbReference type="GO" id="GO:0005774">
    <property type="term" value="C:vacuolar membrane"/>
    <property type="evidence" value="ECO:0007669"/>
    <property type="project" value="TreeGrafter"/>
</dbReference>
<sequence length="526" mass="57339">MGGANSLSKFASSYTRAQSIAALTLLLDSGLANDHDIEEEVLSTTSSRGSSTDDVRSGLSPPAQVYLEAGSEHFLQPNYSSTGDHAIDSECYSPRSKQPDMQDAAAAAAAVSELTGLLPTRSRRTSTVTIYITGDSTGPQTIFNSINTLMGIGMLTLPFGFKLTGWVVGTLILAASALSTNFSAKLLCHILKRRPHLNTYGDIAREFGGHGIQMLVTAIFSIDLTMAMVSLIMLCAESFNILIPSVPTGVFKAGVVAVNCVLTFLPLTILARLSLMGILSTIGLVILVIFCGLWNQDHQPGSLWNPMQTSMWPMGFQHVILAFGIFMAPWGGHPVFPELYRDMRHPKKFSKCSNITFLTSFNVDYLIAIIGYLMFGAKCEDSITKSLMINEQLYPNWLNPVIAVIMVLLAISKLPLIARPLISVYETALLKEKVHTNNNFTLVGARVLFHFLVFLLLYQLNSFGKVISFLGSAICFTICVTLPLMFYISLCRHEISVTTKLLLYLGVGVSITLSIAGTLATLFFNE</sequence>
<evidence type="ECO:0000256" key="4">
    <source>
        <dbReference type="ARBA" id="ARBA00022989"/>
    </source>
</evidence>
<dbReference type="PANTHER" id="PTHR22950">
    <property type="entry name" value="AMINO ACID TRANSPORTER"/>
    <property type="match status" value="1"/>
</dbReference>